<dbReference type="GO" id="GO:0055052">
    <property type="term" value="C:ATP-binding cassette (ABC) transporter complex, substrate-binding subunit-containing"/>
    <property type="evidence" value="ECO:0007669"/>
    <property type="project" value="TreeGrafter"/>
</dbReference>
<feature type="signal peptide" evidence="4">
    <location>
        <begin position="1"/>
        <end position="27"/>
    </location>
</feature>
<dbReference type="PANTHER" id="PTHR30061">
    <property type="entry name" value="MALTOSE-BINDING PERIPLASMIC PROTEIN"/>
    <property type="match status" value="1"/>
</dbReference>
<evidence type="ECO:0000313" key="6">
    <source>
        <dbReference type="Proteomes" id="UP000477782"/>
    </source>
</evidence>
<evidence type="ECO:0000256" key="2">
    <source>
        <dbReference type="ARBA" id="ARBA00022448"/>
    </source>
</evidence>
<comment type="similarity">
    <text evidence="1">Belongs to the bacterial solute-binding protein 1 family.</text>
</comment>
<feature type="chain" id="PRO_5026972916" evidence="4">
    <location>
        <begin position="28"/>
        <end position="410"/>
    </location>
</feature>
<dbReference type="RefSeq" id="WP_164625284.1">
    <property type="nucleotide sequence ID" value="NZ_JAAIVJ010000005.1"/>
</dbReference>
<reference evidence="5 6" key="1">
    <citation type="submission" date="2020-02" db="EMBL/GenBank/DDBJ databases">
        <authorList>
            <person name="Chen W.-M."/>
        </authorList>
    </citation>
    <scope>NUCLEOTIDE SEQUENCE [LARGE SCALE GENOMIC DNA]</scope>
    <source>
        <strain evidence="5 6">KMS-5</strain>
    </source>
</reference>
<dbReference type="SUPFAM" id="SSF53850">
    <property type="entry name" value="Periplasmic binding protein-like II"/>
    <property type="match status" value="1"/>
</dbReference>
<dbReference type="GO" id="GO:1901982">
    <property type="term" value="F:maltose binding"/>
    <property type="evidence" value="ECO:0007669"/>
    <property type="project" value="TreeGrafter"/>
</dbReference>
<proteinExistence type="inferred from homology"/>
<dbReference type="GO" id="GO:0015768">
    <property type="term" value="P:maltose transport"/>
    <property type="evidence" value="ECO:0007669"/>
    <property type="project" value="TreeGrafter"/>
</dbReference>
<dbReference type="Pfam" id="PF01547">
    <property type="entry name" value="SBP_bac_1"/>
    <property type="match status" value="1"/>
</dbReference>
<dbReference type="EMBL" id="JAAIVJ010000005">
    <property type="protein sequence ID" value="NEY90627.1"/>
    <property type="molecule type" value="Genomic_DNA"/>
</dbReference>
<sequence>MTHPFRTSTAILALSLGMFGFVPAAMAETIVDFTVAEYSSKTGPFFQEVADAFQAENPDIKINIEVVPWDTLLQRLTTDVAGGSAPDISIIGTRWLLDFASQGVAEPVDSYLTPEFKSTFIDTFMAPGVIDGKTMGLPVAASARAMLVNKDLYDKAGATPPKTWDEFYEASKKLAALPDTFAFGLQGKEIETDAYFYYSLWTHGGDILKADGTSGLDSPEALEAATLYKRMIDEGLTQPSPTNYTREDIFNLFKQGKVGTVFTFPMLIPQIKAEAPDLHYEVLPFPEGKAKATYGVTDTMMMFADSDAKAEAWKFIEFAYKDEWREKFDMGEGFLPVTRNVAALDHFTKDPDVAGFAAGLPYAKFAPIIANWEEIADVTVRTMQQIYLGEVSADEGLKAAAAEINKIRGL</sequence>
<organism evidence="5 6">
    <name type="scientific">Tabrizicola oligotrophica</name>
    <dbReference type="NCBI Taxonomy" id="2710650"/>
    <lineage>
        <taxon>Bacteria</taxon>
        <taxon>Pseudomonadati</taxon>
        <taxon>Pseudomonadota</taxon>
        <taxon>Alphaproteobacteria</taxon>
        <taxon>Rhodobacterales</taxon>
        <taxon>Paracoccaceae</taxon>
        <taxon>Tabrizicola</taxon>
    </lineage>
</organism>
<accession>A0A6M0QT84</accession>
<dbReference type="InterPro" id="IPR006059">
    <property type="entry name" value="SBP"/>
</dbReference>
<evidence type="ECO:0000256" key="1">
    <source>
        <dbReference type="ARBA" id="ARBA00008520"/>
    </source>
</evidence>
<protein>
    <submittedName>
        <fullName evidence="5">Sugar ABC transporter substrate-binding protein</fullName>
    </submittedName>
</protein>
<comment type="caution">
    <text evidence="5">The sequence shown here is derived from an EMBL/GenBank/DDBJ whole genome shotgun (WGS) entry which is preliminary data.</text>
</comment>
<dbReference type="Gene3D" id="3.40.190.10">
    <property type="entry name" value="Periplasmic binding protein-like II"/>
    <property type="match status" value="2"/>
</dbReference>
<gene>
    <name evidence="5" type="ORF">G4Z14_09995</name>
</gene>
<evidence type="ECO:0000256" key="4">
    <source>
        <dbReference type="SAM" id="SignalP"/>
    </source>
</evidence>
<dbReference type="Proteomes" id="UP000477782">
    <property type="component" value="Unassembled WGS sequence"/>
</dbReference>
<dbReference type="PANTHER" id="PTHR30061:SF50">
    <property type="entry name" value="MALTOSE_MALTODEXTRIN-BINDING PERIPLASMIC PROTEIN"/>
    <property type="match status" value="1"/>
</dbReference>
<keyword evidence="2" id="KW-0813">Transport</keyword>
<evidence type="ECO:0000313" key="5">
    <source>
        <dbReference type="EMBL" id="NEY90627.1"/>
    </source>
</evidence>
<dbReference type="AlphaFoldDB" id="A0A6M0QT84"/>
<dbReference type="CDD" id="cd13585">
    <property type="entry name" value="PBP2_TMBP_like"/>
    <property type="match status" value="1"/>
</dbReference>
<dbReference type="GO" id="GO:0042956">
    <property type="term" value="P:maltodextrin transmembrane transport"/>
    <property type="evidence" value="ECO:0007669"/>
    <property type="project" value="TreeGrafter"/>
</dbReference>
<name>A0A6M0QT84_9RHOB</name>
<evidence type="ECO:0000256" key="3">
    <source>
        <dbReference type="ARBA" id="ARBA00022729"/>
    </source>
</evidence>
<keyword evidence="3 4" id="KW-0732">Signal</keyword>
<keyword evidence="6" id="KW-1185">Reference proteome</keyword>